<feature type="domain" description="Calmodulin-binding" evidence="2">
    <location>
        <begin position="447"/>
        <end position="563"/>
    </location>
</feature>
<dbReference type="Pfam" id="PF07839">
    <property type="entry name" value="CaM_binding"/>
    <property type="match status" value="1"/>
</dbReference>
<dbReference type="PANTHER" id="PTHR33349">
    <property type="entry name" value="EMB|CAB62594.1"/>
    <property type="match status" value="1"/>
</dbReference>
<feature type="region of interest" description="Disordered" evidence="1">
    <location>
        <begin position="180"/>
        <end position="300"/>
    </location>
</feature>
<dbReference type="InterPro" id="IPR012417">
    <property type="entry name" value="CaM-bd_dom_pln"/>
</dbReference>
<dbReference type="SMART" id="SM01054">
    <property type="entry name" value="CaM_binding"/>
    <property type="match status" value="1"/>
</dbReference>
<evidence type="ECO:0000259" key="2">
    <source>
        <dbReference type="SMART" id="SM01054"/>
    </source>
</evidence>
<evidence type="ECO:0000256" key="1">
    <source>
        <dbReference type="SAM" id="MobiDB-lite"/>
    </source>
</evidence>
<feature type="compositionally biased region" description="Basic residues" evidence="1">
    <location>
        <begin position="219"/>
        <end position="230"/>
    </location>
</feature>
<feature type="region of interest" description="Disordered" evidence="1">
    <location>
        <begin position="43"/>
        <end position="72"/>
    </location>
</feature>
<feature type="compositionally biased region" description="Pro residues" evidence="1">
    <location>
        <begin position="190"/>
        <end position="200"/>
    </location>
</feature>
<proteinExistence type="predicted"/>
<reference evidence="3 4" key="1">
    <citation type="submission" date="2021-07" db="EMBL/GenBank/DDBJ databases">
        <title>The Aristolochia fimbriata genome: insights into angiosperm evolution, floral development and chemical biosynthesis.</title>
        <authorList>
            <person name="Jiao Y."/>
        </authorList>
    </citation>
    <scope>NUCLEOTIDE SEQUENCE [LARGE SCALE GENOMIC DNA]</scope>
    <source>
        <strain evidence="3">IBCAS-2021</strain>
        <tissue evidence="3">Leaf</tissue>
    </source>
</reference>
<dbReference type="AlphaFoldDB" id="A0AAV7DW98"/>
<evidence type="ECO:0000313" key="3">
    <source>
        <dbReference type="EMBL" id="KAG9439751.1"/>
    </source>
</evidence>
<name>A0AAV7DW98_ARIFI</name>
<dbReference type="GO" id="GO:0005516">
    <property type="term" value="F:calmodulin binding"/>
    <property type="evidence" value="ECO:0007669"/>
    <property type="project" value="InterPro"/>
</dbReference>
<protein>
    <recommendedName>
        <fullName evidence="2">Calmodulin-binding domain-containing protein</fullName>
    </recommendedName>
</protein>
<comment type="caution">
    <text evidence="3">The sequence shown here is derived from an EMBL/GenBank/DDBJ whole genome shotgun (WGS) entry which is preliminary data.</text>
</comment>
<sequence>MENETFSDQAEDGTVKSADELPLVDIVEIDVILQTETGSENNIVSQGVLSEKPKPDVVGGRRNSTGNREGRPLPIYLRASTSSCHDFCKYGREHSFPNREPRRPIRTLIQENKESRVKLSRVDVETEFKRPTISGQKKKQATKAEASSSPKLIPQLPRSTKVIKQKAITPAKKIEVTVKPTISSKSKLKPPVPKTSPSPSSPSGGLAKRNGPSSISLNRLRRLGSLRKNRINLVKPSNSLGDLRGEKSGRAASNHSENSNGRRRSDGMLTKSRGLSNPVERKTPRSSLCTSTPKPPNGAAHLNLLKYQKTKKPSLEDIQTKVRISRVKEDKVSKKTLYKIEPKAKRNSSMSSRHSGSSTLYMIEPTAKRNSSMSSRHSRSSSSSSPSTLSRDNEDTLGSESTISEAEGLVSDQEDTETSVSGEVSKDGAKRTGRQRKIVHPEDEDEVAQKVSFRRGRVVPLQTENNVPRRLRFRQGRGSGESQNGKSDPGRRSFRRKKEVGAPILDKPDAGAESVVLRHQYVQGKKEELGLFNEVIEETASKLVETRKSKVKALVGAFETVISLQESKPATSA</sequence>
<feature type="region of interest" description="Disordered" evidence="1">
    <location>
        <begin position="338"/>
        <end position="507"/>
    </location>
</feature>
<dbReference type="PANTHER" id="PTHR33349:SF41">
    <property type="entry name" value="EMB|CAB62594.1"/>
    <property type="match status" value="1"/>
</dbReference>
<accession>A0AAV7DW98</accession>
<dbReference type="EMBL" id="JAINDJ010000008">
    <property type="protein sequence ID" value="KAG9439751.1"/>
    <property type="molecule type" value="Genomic_DNA"/>
</dbReference>
<gene>
    <name evidence="3" type="ORF">H6P81_019916</name>
</gene>
<organism evidence="3 4">
    <name type="scientific">Aristolochia fimbriata</name>
    <name type="common">White veined hardy Dutchman's pipe vine</name>
    <dbReference type="NCBI Taxonomy" id="158543"/>
    <lineage>
        <taxon>Eukaryota</taxon>
        <taxon>Viridiplantae</taxon>
        <taxon>Streptophyta</taxon>
        <taxon>Embryophyta</taxon>
        <taxon>Tracheophyta</taxon>
        <taxon>Spermatophyta</taxon>
        <taxon>Magnoliopsida</taxon>
        <taxon>Magnoliidae</taxon>
        <taxon>Piperales</taxon>
        <taxon>Aristolochiaceae</taxon>
        <taxon>Aristolochia</taxon>
    </lineage>
</organism>
<dbReference type="Proteomes" id="UP000825729">
    <property type="component" value="Unassembled WGS sequence"/>
</dbReference>
<feature type="region of interest" description="Disordered" evidence="1">
    <location>
        <begin position="129"/>
        <end position="164"/>
    </location>
</feature>
<keyword evidence="4" id="KW-1185">Reference proteome</keyword>
<feature type="compositionally biased region" description="Low complexity" evidence="1">
    <location>
        <begin position="369"/>
        <end position="390"/>
    </location>
</feature>
<feature type="compositionally biased region" description="Low complexity" evidence="1">
    <location>
        <begin position="348"/>
        <end position="358"/>
    </location>
</feature>
<evidence type="ECO:0000313" key="4">
    <source>
        <dbReference type="Proteomes" id="UP000825729"/>
    </source>
</evidence>